<dbReference type="Pfam" id="PF00535">
    <property type="entry name" value="Glycos_transf_2"/>
    <property type="match status" value="1"/>
</dbReference>
<keyword evidence="8" id="KW-1185">Reference proteome</keyword>
<reference evidence="6 8" key="1">
    <citation type="journal article" date="2016" name="Genome Announc.">
        <title>Draft Genome Sequence of the Rumen Methanogen Methanobrevibacter olleyae YLM1.</title>
        <authorList>
            <person name="Kelly W.J."/>
            <person name="Li D."/>
            <person name="Lambie S.C."/>
            <person name="Cox F."/>
            <person name="Attwood G.T."/>
            <person name="Altermann E."/>
            <person name="Leahy S.C."/>
        </authorList>
    </citation>
    <scope>NUCLEOTIDE SEQUENCE [LARGE SCALE GENOMIC DNA]</scope>
    <source>
        <strain evidence="6 8">YLM1</strain>
    </source>
</reference>
<reference evidence="7" key="4">
    <citation type="submission" date="2016-10" db="EMBL/GenBank/DDBJ databases">
        <authorList>
            <person name="de Groot N.N."/>
        </authorList>
    </citation>
    <scope>NUCLEOTIDE SEQUENCE [LARGE SCALE GENOMIC DNA]</scope>
    <source>
        <strain evidence="7">DSM 16632</strain>
    </source>
</reference>
<comment type="similarity">
    <text evidence="1">Belongs to the glycosyltransferase 2 family.</text>
</comment>
<dbReference type="InterPro" id="IPR001173">
    <property type="entry name" value="Glyco_trans_2-like"/>
</dbReference>
<evidence type="ECO:0000313" key="7">
    <source>
        <dbReference type="EMBL" id="SFL32714.1"/>
    </source>
</evidence>
<evidence type="ECO:0000256" key="2">
    <source>
        <dbReference type="ARBA" id="ARBA00022676"/>
    </source>
</evidence>
<evidence type="ECO:0000259" key="5">
    <source>
        <dbReference type="Pfam" id="PF00535"/>
    </source>
</evidence>
<gene>
    <name evidence="7" type="ORF">SAMN02910297_00593</name>
    <name evidence="6" type="ORF">YLM1_1560</name>
</gene>
<reference evidence="8" key="2">
    <citation type="submission" date="2016-02" db="EMBL/GenBank/DDBJ databases">
        <title>The draft genome sequence of the rumen methanogen Methanobrevibacter olleyae YLM1.</title>
        <authorList>
            <consortium name="New Zealand Agricultural Greenhouse Gas Research Centre/Pastoral Greenhouse Gas Research Consortium"/>
            <person name="Kelly W.J."/>
            <person name="Li D."/>
            <person name="Lambie S.C."/>
            <person name="Attwood G.T."/>
            <person name="Altermann E."/>
            <person name="Leahy S.C."/>
        </authorList>
    </citation>
    <scope>NUCLEOTIDE SEQUENCE [LARGE SCALE GENOMIC DNA]</scope>
    <source>
        <strain evidence="8">YLM1</strain>
    </source>
</reference>
<keyword evidence="3 6" id="KW-0808">Transferase</keyword>
<accession>A0A126R394</accession>
<protein>
    <submittedName>
        <fullName evidence="6">Glycosyl transferase GT2 family</fullName>
    </submittedName>
    <submittedName>
        <fullName evidence="7">Glycosyltransferase, GT2 family</fullName>
    </submittedName>
</protein>
<dbReference type="EMBL" id="FOTL01000006">
    <property type="protein sequence ID" value="SFL32714.1"/>
    <property type="molecule type" value="Genomic_DNA"/>
</dbReference>
<dbReference type="Proteomes" id="UP000183442">
    <property type="component" value="Unassembled WGS sequence"/>
</dbReference>
<dbReference type="PANTHER" id="PTHR43179">
    <property type="entry name" value="RHAMNOSYLTRANSFERASE WBBL"/>
    <property type="match status" value="1"/>
</dbReference>
<evidence type="ECO:0000256" key="4">
    <source>
        <dbReference type="SAM" id="Phobius"/>
    </source>
</evidence>
<dbReference type="AlphaFoldDB" id="A0A126R394"/>
<evidence type="ECO:0000313" key="6">
    <source>
        <dbReference type="EMBL" id="AMK16115.1"/>
    </source>
</evidence>
<organism evidence="6 8">
    <name type="scientific">Methanobrevibacter olleyae</name>
    <dbReference type="NCBI Taxonomy" id="294671"/>
    <lineage>
        <taxon>Archaea</taxon>
        <taxon>Methanobacteriati</taxon>
        <taxon>Methanobacteriota</taxon>
        <taxon>Methanomada group</taxon>
        <taxon>Methanobacteria</taxon>
        <taxon>Methanobacteriales</taxon>
        <taxon>Methanobacteriaceae</taxon>
        <taxon>Methanobrevibacter</taxon>
    </lineage>
</organism>
<dbReference type="Proteomes" id="UP000066376">
    <property type="component" value="Chromosome"/>
</dbReference>
<feature type="transmembrane region" description="Helical" evidence="4">
    <location>
        <begin position="257"/>
        <end position="275"/>
    </location>
</feature>
<dbReference type="CDD" id="cd04186">
    <property type="entry name" value="GT_2_like_c"/>
    <property type="match status" value="1"/>
</dbReference>
<dbReference type="KEGG" id="mol:YLM1_1560"/>
<dbReference type="SUPFAM" id="SSF53448">
    <property type="entry name" value="Nucleotide-diphospho-sugar transferases"/>
    <property type="match status" value="1"/>
</dbReference>
<evidence type="ECO:0000313" key="9">
    <source>
        <dbReference type="Proteomes" id="UP000183442"/>
    </source>
</evidence>
<sequence length="327" mass="38235">MKVSVITPNYNGLKFLNKYFETLLIQARFIEEIIIIDNASTDGSIEFIEELIKSPNYPINIKLIKNEANLGFAVAVNQGIEIAKSEYIYSVNNDVELEWNALEEIIKAMDESIKLGENPFSIQSKMIQQHNRNLIDDAGDEYTILAWTKKIGDNQPVEKYNDRKEIFSSCAGATLYRKSVLFEIGLFDESFFAYVEDIDLSYRAQIYGYKNYFAPNSIIYHYGSGTSGSRYNEFKIRLSARNNVFLVYKNFPTIQKIINFIFLFLGFLIKYLFFLNKGYGHIYLDGLKEGLKDRKKLNKTPFLRKNWKNYFKIEWKLIKNTFTYLKK</sequence>
<dbReference type="PANTHER" id="PTHR43179:SF12">
    <property type="entry name" value="GALACTOFURANOSYLTRANSFERASE GLFT2"/>
    <property type="match status" value="1"/>
</dbReference>
<evidence type="ECO:0000256" key="3">
    <source>
        <dbReference type="ARBA" id="ARBA00022679"/>
    </source>
</evidence>
<reference evidence="9" key="3">
    <citation type="submission" date="2016-10" db="EMBL/GenBank/DDBJ databases">
        <authorList>
            <person name="Varghese N."/>
        </authorList>
    </citation>
    <scope>NUCLEOTIDE SEQUENCE [LARGE SCALE GENOMIC DNA]</scope>
    <source>
        <strain evidence="9">DSM 16632</strain>
    </source>
</reference>
<evidence type="ECO:0000313" key="8">
    <source>
        <dbReference type="Proteomes" id="UP000066376"/>
    </source>
</evidence>
<dbReference type="GO" id="GO:0016757">
    <property type="term" value="F:glycosyltransferase activity"/>
    <property type="evidence" value="ECO:0007669"/>
    <property type="project" value="UniProtKB-KW"/>
</dbReference>
<dbReference type="RefSeq" id="WP_067148175.1">
    <property type="nucleotide sequence ID" value="NZ_CP014265.1"/>
</dbReference>
<keyword evidence="2" id="KW-0328">Glycosyltransferase</keyword>
<dbReference type="Gene3D" id="3.90.550.10">
    <property type="entry name" value="Spore Coat Polysaccharide Biosynthesis Protein SpsA, Chain A"/>
    <property type="match status" value="1"/>
</dbReference>
<dbReference type="InterPro" id="IPR029044">
    <property type="entry name" value="Nucleotide-diphossugar_trans"/>
</dbReference>
<keyword evidence="4" id="KW-0472">Membrane</keyword>
<feature type="domain" description="Glycosyltransferase 2-like" evidence="5">
    <location>
        <begin position="4"/>
        <end position="181"/>
    </location>
</feature>
<dbReference type="EMBL" id="CP014265">
    <property type="protein sequence ID" value="AMK16115.1"/>
    <property type="molecule type" value="Genomic_DNA"/>
</dbReference>
<evidence type="ECO:0000256" key="1">
    <source>
        <dbReference type="ARBA" id="ARBA00006739"/>
    </source>
</evidence>
<dbReference type="PATRIC" id="fig|294671.3.peg.1624"/>
<proteinExistence type="inferred from homology"/>
<dbReference type="GeneID" id="28489878"/>
<name>A0A126R394_METOL</name>
<dbReference type="OrthoDB" id="46222at2157"/>
<keyword evidence="4" id="KW-0812">Transmembrane</keyword>
<dbReference type="STRING" id="294671.YLM1_1560"/>
<keyword evidence="4" id="KW-1133">Transmembrane helix</keyword>